<keyword evidence="2" id="KW-1185">Reference proteome</keyword>
<protein>
    <submittedName>
        <fullName evidence="1">Uncharacterized protein</fullName>
    </submittedName>
</protein>
<dbReference type="AlphaFoldDB" id="A0AAJ0GD30"/>
<sequence>MSSPAPAVLCNDDLLGLILEYTPRSDVPNIRLCNKAICDAASPFLFRTLLISPRKRHLRRLNFVLNHEQFKLNVREFVWETTAYGCVSEPPADDMIEDDVVLLQLLIADMGDDIYDDGVYSDEETAAHGLIYSAKRDRELRGLKHVVLTFWHGGEYGQRDFFGRKVLWDAEQIMPPPFAALCDDDLLRKRQNQSFNAILGALSKSACTIRSLTIEAGRAITIPAIVSDYMAFPGMLLDFRSRTVPGPKLKIRALRRLKRLHLDLREEGIDPVDCHALRRRLKRVRGLGLTRILARLEQLEEIQIRLAPSQIAFGHGRYETTCIPLKSIFRGTTFARLHNLRLDSFWLEPDELCSFILSHQVTLAELTLTNINLGGTDEVERNTFIIEREESLRSAASLTEWKQVAQACQRLPKLMGLRIDGPSASTQWNPLSVFESEELEEEAMCGRENVLIGKDDGGVWGSLERLSLTSGTRRGDELEAQKLARWTTELHDELRRWL</sequence>
<dbReference type="EMBL" id="JAWDJX010000025">
    <property type="protein sequence ID" value="KAK3051549.1"/>
    <property type="molecule type" value="Genomic_DNA"/>
</dbReference>
<reference evidence="1" key="1">
    <citation type="submission" date="2023-04" db="EMBL/GenBank/DDBJ databases">
        <title>Black Yeasts Isolated from many extreme environments.</title>
        <authorList>
            <person name="Coleine C."/>
            <person name="Stajich J.E."/>
            <person name="Selbmann L."/>
        </authorList>
    </citation>
    <scope>NUCLEOTIDE SEQUENCE</scope>
    <source>
        <strain evidence="1">CCFEE 5312</strain>
    </source>
</reference>
<organism evidence="1 2">
    <name type="scientific">Extremus antarcticus</name>
    <dbReference type="NCBI Taxonomy" id="702011"/>
    <lineage>
        <taxon>Eukaryota</taxon>
        <taxon>Fungi</taxon>
        <taxon>Dikarya</taxon>
        <taxon>Ascomycota</taxon>
        <taxon>Pezizomycotina</taxon>
        <taxon>Dothideomycetes</taxon>
        <taxon>Dothideomycetidae</taxon>
        <taxon>Mycosphaerellales</taxon>
        <taxon>Extremaceae</taxon>
        <taxon>Extremus</taxon>
    </lineage>
</organism>
<evidence type="ECO:0000313" key="2">
    <source>
        <dbReference type="Proteomes" id="UP001271007"/>
    </source>
</evidence>
<name>A0AAJ0GD30_9PEZI</name>
<proteinExistence type="predicted"/>
<evidence type="ECO:0000313" key="1">
    <source>
        <dbReference type="EMBL" id="KAK3051549.1"/>
    </source>
</evidence>
<dbReference type="Proteomes" id="UP001271007">
    <property type="component" value="Unassembled WGS sequence"/>
</dbReference>
<gene>
    <name evidence="1" type="ORF">LTR09_007204</name>
</gene>
<comment type="caution">
    <text evidence="1">The sequence shown here is derived from an EMBL/GenBank/DDBJ whole genome shotgun (WGS) entry which is preliminary data.</text>
</comment>
<accession>A0AAJ0GD30</accession>